<name>A0ABR1PY34_9PEZI</name>
<dbReference type="InterPro" id="IPR036318">
    <property type="entry name" value="FAD-bd_PCMH-like_sf"/>
</dbReference>
<comment type="similarity">
    <text evidence="1">Belongs to the oxygen-dependent FAD-linked oxidoreductase family.</text>
</comment>
<evidence type="ECO:0000313" key="6">
    <source>
        <dbReference type="Proteomes" id="UP001391051"/>
    </source>
</evidence>
<dbReference type="Proteomes" id="UP001391051">
    <property type="component" value="Unassembled WGS sequence"/>
</dbReference>
<dbReference type="InterPro" id="IPR016169">
    <property type="entry name" value="FAD-bd_PCMH_sub2"/>
</dbReference>
<keyword evidence="3" id="KW-0274">FAD</keyword>
<keyword evidence="2" id="KW-0285">Flavoprotein</keyword>
<keyword evidence="6" id="KW-1185">Reference proteome</keyword>
<organism evidence="5 6">
    <name type="scientific">Apiospora aurea</name>
    <dbReference type="NCBI Taxonomy" id="335848"/>
    <lineage>
        <taxon>Eukaryota</taxon>
        <taxon>Fungi</taxon>
        <taxon>Dikarya</taxon>
        <taxon>Ascomycota</taxon>
        <taxon>Pezizomycotina</taxon>
        <taxon>Sordariomycetes</taxon>
        <taxon>Xylariomycetidae</taxon>
        <taxon>Amphisphaeriales</taxon>
        <taxon>Apiosporaceae</taxon>
        <taxon>Apiospora</taxon>
    </lineage>
</organism>
<dbReference type="EMBL" id="JAQQWE010000008">
    <property type="protein sequence ID" value="KAK7942638.1"/>
    <property type="molecule type" value="Genomic_DNA"/>
</dbReference>
<gene>
    <name evidence="5" type="ORF">PG986_011751</name>
</gene>
<dbReference type="PANTHER" id="PTHR42973">
    <property type="entry name" value="BINDING OXIDOREDUCTASE, PUTATIVE (AFU_ORTHOLOGUE AFUA_1G17690)-RELATED"/>
    <property type="match status" value="1"/>
</dbReference>
<dbReference type="Gene3D" id="3.30.465.10">
    <property type="match status" value="1"/>
</dbReference>
<dbReference type="PANTHER" id="PTHR42973:SF53">
    <property type="entry name" value="FAD-BINDING PCMH-TYPE DOMAIN-CONTAINING PROTEIN-RELATED"/>
    <property type="match status" value="1"/>
</dbReference>
<dbReference type="GeneID" id="92081035"/>
<dbReference type="Gene3D" id="3.40.462.20">
    <property type="match status" value="1"/>
</dbReference>
<keyword evidence="4" id="KW-0560">Oxidoreductase</keyword>
<protein>
    <submittedName>
        <fullName evidence="5">FAD binding domain-containing protein</fullName>
    </submittedName>
</protein>
<evidence type="ECO:0000256" key="4">
    <source>
        <dbReference type="ARBA" id="ARBA00023002"/>
    </source>
</evidence>
<evidence type="ECO:0000256" key="1">
    <source>
        <dbReference type="ARBA" id="ARBA00005466"/>
    </source>
</evidence>
<evidence type="ECO:0000256" key="3">
    <source>
        <dbReference type="ARBA" id="ARBA00022827"/>
    </source>
</evidence>
<sequence length="326" mass="34728">MKENPVGVVGVGGLLLGDGVSWHTARTGFACDSVVDYELVLASGEIVHANATARSDLFRALKGGGSNFGIVTSFHLETFPATDLVVGRRSIGMEHIDAVIDAVAAFTDLDQAYHGNALLSAIQYRPDTEASMISVTEINTLNRANNTAFDAVNRNPTLAPATTESLTLAQSANSSALGVLYAGPVTIANDPRVMRYCAEQHESLVEDLKAALGTKAFSTILDFQPLASGANMLGLERPPHNRILFVAGAILTTPNSADRFPQVYQKVAAMVQRIEAFATSVGSHDEFVYPAYADAARDPLGSYGAVNVQHIRDVAKRYDPDGFFPA</sequence>
<proteinExistence type="inferred from homology"/>
<evidence type="ECO:0000256" key="2">
    <source>
        <dbReference type="ARBA" id="ARBA00022630"/>
    </source>
</evidence>
<dbReference type="SUPFAM" id="SSF56176">
    <property type="entry name" value="FAD-binding/transporter-associated domain-like"/>
    <property type="match status" value="1"/>
</dbReference>
<comment type="caution">
    <text evidence="5">The sequence shown here is derived from an EMBL/GenBank/DDBJ whole genome shotgun (WGS) entry which is preliminary data.</text>
</comment>
<accession>A0ABR1PY34</accession>
<dbReference type="InterPro" id="IPR050416">
    <property type="entry name" value="FAD-linked_Oxidoreductase"/>
</dbReference>
<dbReference type="RefSeq" id="XP_066694669.1">
    <property type="nucleotide sequence ID" value="XM_066847973.1"/>
</dbReference>
<evidence type="ECO:0000313" key="5">
    <source>
        <dbReference type="EMBL" id="KAK7942638.1"/>
    </source>
</evidence>
<reference evidence="5 6" key="1">
    <citation type="submission" date="2023-01" db="EMBL/GenBank/DDBJ databases">
        <title>Analysis of 21 Apiospora genomes using comparative genomics revels a genus with tremendous synthesis potential of carbohydrate active enzymes and secondary metabolites.</title>
        <authorList>
            <person name="Sorensen T."/>
        </authorList>
    </citation>
    <scope>NUCLEOTIDE SEQUENCE [LARGE SCALE GENOMIC DNA]</scope>
    <source>
        <strain evidence="5 6">CBS 24483</strain>
    </source>
</reference>